<name>A0A8J8P1Y0_HALGN</name>
<accession>A0A8J8P1Y0</accession>
<dbReference type="AlphaFoldDB" id="A0A8J8P1Y0"/>
<organism evidence="1 2">
    <name type="scientific">Halteria grandinella</name>
    <dbReference type="NCBI Taxonomy" id="5974"/>
    <lineage>
        <taxon>Eukaryota</taxon>
        <taxon>Sar</taxon>
        <taxon>Alveolata</taxon>
        <taxon>Ciliophora</taxon>
        <taxon>Intramacronucleata</taxon>
        <taxon>Spirotrichea</taxon>
        <taxon>Stichotrichia</taxon>
        <taxon>Sporadotrichida</taxon>
        <taxon>Halteriidae</taxon>
        <taxon>Halteria</taxon>
    </lineage>
</organism>
<dbReference type="EMBL" id="RRYP01003103">
    <property type="protein sequence ID" value="TNV84146.1"/>
    <property type="molecule type" value="Genomic_DNA"/>
</dbReference>
<sequence length="130" mass="14743">MRLFQKESLINGQIYAPHFLLLVEFQILGRFCSFSWSGLISFKNRKPIFSSKRLRLISFSFSRLYLTNVYPRIYLNPAATGASSGLLSRVESASEVQSSMILVYSRRLSYVNSSSVVPSFFLCLSTFSDG</sequence>
<protein>
    <submittedName>
        <fullName evidence="1">Uncharacterized protein</fullName>
    </submittedName>
</protein>
<gene>
    <name evidence="1" type="ORF">FGO68_gene8398</name>
</gene>
<keyword evidence="2" id="KW-1185">Reference proteome</keyword>
<evidence type="ECO:0000313" key="1">
    <source>
        <dbReference type="EMBL" id="TNV84146.1"/>
    </source>
</evidence>
<evidence type="ECO:0000313" key="2">
    <source>
        <dbReference type="Proteomes" id="UP000785679"/>
    </source>
</evidence>
<comment type="caution">
    <text evidence="1">The sequence shown here is derived from an EMBL/GenBank/DDBJ whole genome shotgun (WGS) entry which is preliminary data.</text>
</comment>
<reference evidence="1" key="1">
    <citation type="submission" date="2019-06" db="EMBL/GenBank/DDBJ databases">
        <authorList>
            <person name="Zheng W."/>
        </authorList>
    </citation>
    <scope>NUCLEOTIDE SEQUENCE</scope>
    <source>
        <strain evidence="1">QDHG01</strain>
    </source>
</reference>
<proteinExistence type="predicted"/>
<dbReference type="Proteomes" id="UP000785679">
    <property type="component" value="Unassembled WGS sequence"/>
</dbReference>